<dbReference type="Proteomes" id="UP000288291">
    <property type="component" value="Unassembled WGS sequence"/>
</dbReference>
<keyword evidence="3" id="KW-1185">Reference proteome</keyword>
<organism evidence="2 3">
    <name type="scientific">Lactobacillus xujianguonis</name>
    <dbReference type="NCBI Taxonomy" id="2495899"/>
    <lineage>
        <taxon>Bacteria</taxon>
        <taxon>Bacillati</taxon>
        <taxon>Bacillota</taxon>
        <taxon>Bacilli</taxon>
        <taxon>Lactobacillales</taxon>
        <taxon>Lactobacillaceae</taxon>
        <taxon>Lactobacillus</taxon>
    </lineage>
</organism>
<keyword evidence="1" id="KW-0472">Membrane</keyword>
<feature type="transmembrane region" description="Helical" evidence="1">
    <location>
        <begin position="56"/>
        <end position="75"/>
    </location>
</feature>
<proteinExistence type="predicted"/>
<keyword evidence="1" id="KW-0812">Transmembrane</keyword>
<dbReference type="RefSeq" id="WP_103661392.1">
    <property type="nucleotide sequence ID" value="NZ_ML136888.1"/>
</dbReference>
<dbReference type="AlphaFoldDB" id="A0A437STY3"/>
<name>A0A437STY3_9LACO</name>
<protein>
    <submittedName>
        <fullName evidence="2">Uncharacterized protein</fullName>
    </submittedName>
</protein>
<feature type="transmembrane region" description="Helical" evidence="1">
    <location>
        <begin position="115"/>
        <end position="134"/>
    </location>
</feature>
<comment type="caution">
    <text evidence="2">The sequence shown here is derived from an EMBL/GenBank/DDBJ whole genome shotgun (WGS) entry which is preliminary data.</text>
</comment>
<keyword evidence="1" id="KW-1133">Transmembrane helix</keyword>
<reference evidence="2 3" key="1">
    <citation type="submission" date="2018-12" db="EMBL/GenBank/DDBJ databases">
        <authorList>
            <person name="Meng J."/>
        </authorList>
    </citation>
    <scope>NUCLEOTIDE SEQUENCE [LARGE SCALE GENOMIC DNA]</scope>
    <source>
        <strain evidence="2 3">HT111-2</strain>
    </source>
</reference>
<sequence length="171" mass="19638">MDMTAIPGIADGVAQWAACVVMALQVLKDNFWLYVVFCCFGSYVIQKLEEPIPTRWVAIEILLDMACIFITMTMYEKTDIYVRIYHASKAFTYATFVASLSWQTLVYLGTSDGRIWSGFLPPIIFLVLYSVHLLSNSSSIFMMRTFADLCGILLFNILENQRYETYLRDDL</sequence>
<feature type="transmembrane region" description="Helical" evidence="1">
    <location>
        <begin position="140"/>
        <end position="158"/>
    </location>
</feature>
<evidence type="ECO:0000313" key="3">
    <source>
        <dbReference type="Proteomes" id="UP000288291"/>
    </source>
</evidence>
<evidence type="ECO:0000313" key="2">
    <source>
        <dbReference type="EMBL" id="RVU70388.1"/>
    </source>
</evidence>
<dbReference type="EMBL" id="RXIA01000020">
    <property type="protein sequence ID" value="RVU70388.1"/>
    <property type="molecule type" value="Genomic_DNA"/>
</dbReference>
<evidence type="ECO:0000256" key="1">
    <source>
        <dbReference type="SAM" id="Phobius"/>
    </source>
</evidence>
<feature type="transmembrane region" description="Helical" evidence="1">
    <location>
        <begin position="90"/>
        <end position="108"/>
    </location>
</feature>
<accession>A0A437STY3</accession>
<gene>
    <name evidence="2" type="ORF">EJK17_07675</name>
</gene>